<comment type="caution">
    <text evidence="2">The sequence shown here is derived from an EMBL/GenBank/DDBJ whole genome shotgun (WGS) entry which is preliminary data.</text>
</comment>
<keyword evidence="3" id="KW-1185">Reference proteome</keyword>
<gene>
    <name evidence="2" type="ORF">ACFQPF_04100</name>
</gene>
<feature type="transmembrane region" description="Helical" evidence="1">
    <location>
        <begin position="6"/>
        <end position="25"/>
    </location>
</feature>
<feature type="transmembrane region" description="Helical" evidence="1">
    <location>
        <begin position="101"/>
        <end position="119"/>
    </location>
</feature>
<proteinExistence type="predicted"/>
<dbReference type="Proteomes" id="UP001596549">
    <property type="component" value="Unassembled WGS sequence"/>
</dbReference>
<dbReference type="EMBL" id="JBHTCP010000008">
    <property type="protein sequence ID" value="MFC7370848.1"/>
    <property type="molecule type" value="Genomic_DNA"/>
</dbReference>
<feature type="transmembrane region" description="Helical" evidence="1">
    <location>
        <begin position="61"/>
        <end position="80"/>
    </location>
</feature>
<keyword evidence="1" id="KW-0472">Membrane</keyword>
<name>A0ABW2NNY7_9BACL</name>
<keyword evidence="1" id="KW-1133">Transmembrane helix</keyword>
<evidence type="ECO:0000256" key="1">
    <source>
        <dbReference type="SAM" id="Phobius"/>
    </source>
</evidence>
<organism evidence="2 3">
    <name type="scientific">Fictibacillus iocasae</name>
    <dbReference type="NCBI Taxonomy" id="2715437"/>
    <lineage>
        <taxon>Bacteria</taxon>
        <taxon>Bacillati</taxon>
        <taxon>Bacillota</taxon>
        <taxon>Bacilli</taxon>
        <taxon>Bacillales</taxon>
        <taxon>Fictibacillaceae</taxon>
        <taxon>Fictibacillus</taxon>
    </lineage>
</organism>
<accession>A0ABW2NNY7</accession>
<evidence type="ECO:0000313" key="3">
    <source>
        <dbReference type="Proteomes" id="UP001596549"/>
    </source>
</evidence>
<dbReference type="RefSeq" id="WP_379746840.1">
    <property type="nucleotide sequence ID" value="NZ_JBHTCP010000008.1"/>
</dbReference>
<sequence length="123" mass="14338">MDFLWIVYLGFLATSVIAFLIQGKYNTIRTKADFLVSVITWVGLFGYVTETPFLTPLVWKAVFVFAILWDITFTFIFGDYEYGYAEKGKSKPYGRKEMLPLWSKLFGISLILPLYYGLYQYAF</sequence>
<reference evidence="3" key="1">
    <citation type="journal article" date="2019" name="Int. J. Syst. Evol. Microbiol.">
        <title>The Global Catalogue of Microorganisms (GCM) 10K type strain sequencing project: providing services to taxonomists for standard genome sequencing and annotation.</title>
        <authorList>
            <consortium name="The Broad Institute Genomics Platform"/>
            <consortium name="The Broad Institute Genome Sequencing Center for Infectious Disease"/>
            <person name="Wu L."/>
            <person name="Ma J."/>
        </authorList>
    </citation>
    <scope>NUCLEOTIDE SEQUENCE [LARGE SCALE GENOMIC DNA]</scope>
    <source>
        <strain evidence="3">NBRC 106396</strain>
    </source>
</reference>
<evidence type="ECO:0000313" key="2">
    <source>
        <dbReference type="EMBL" id="MFC7370848.1"/>
    </source>
</evidence>
<protein>
    <submittedName>
        <fullName evidence="2">Uncharacterized protein</fullName>
    </submittedName>
</protein>
<feature type="transmembrane region" description="Helical" evidence="1">
    <location>
        <begin position="32"/>
        <end position="49"/>
    </location>
</feature>
<keyword evidence="1" id="KW-0812">Transmembrane</keyword>